<evidence type="ECO:0000313" key="2">
    <source>
        <dbReference type="Proteomes" id="UP001314170"/>
    </source>
</evidence>
<sequence length="116" mass="12734">MIASRDYSQPDLGRVQCHDSSKQNTFRAYKAVASGISDSTISRTNVFPTLDSEAIQRMIQESVATAFPSAISNALAVVTYLEGEYLKTELCKFFIDGVCRISLTKAARKAKGYKPS</sequence>
<proteinExistence type="predicted"/>
<gene>
    <name evidence="1" type="ORF">DCAF_LOCUS10707</name>
</gene>
<accession>A0AAV1RIY1</accession>
<evidence type="ECO:0000313" key="1">
    <source>
        <dbReference type="EMBL" id="CAK7335706.1"/>
    </source>
</evidence>
<name>A0AAV1RIY1_9ROSI</name>
<dbReference type="AlphaFoldDB" id="A0AAV1RIY1"/>
<keyword evidence="2" id="KW-1185">Reference proteome</keyword>
<comment type="caution">
    <text evidence="1">The sequence shown here is derived from an EMBL/GenBank/DDBJ whole genome shotgun (WGS) entry which is preliminary data.</text>
</comment>
<reference evidence="1 2" key="1">
    <citation type="submission" date="2024-01" db="EMBL/GenBank/DDBJ databases">
        <authorList>
            <person name="Waweru B."/>
        </authorList>
    </citation>
    <scope>NUCLEOTIDE SEQUENCE [LARGE SCALE GENOMIC DNA]</scope>
</reference>
<dbReference type="EMBL" id="CAWUPB010000994">
    <property type="protein sequence ID" value="CAK7335706.1"/>
    <property type="molecule type" value="Genomic_DNA"/>
</dbReference>
<organism evidence="1 2">
    <name type="scientific">Dovyalis caffra</name>
    <dbReference type="NCBI Taxonomy" id="77055"/>
    <lineage>
        <taxon>Eukaryota</taxon>
        <taxon>Viridiplantae</taxon>
        <taxon>Streptophyta</taxon>
        <taxon>Embryophyta</taxon>
        <taxon>Tracheophyta</taxon>
        <taxon>Spermatophyta</taxon>
        <taxon>Magnoliopsida</taxon>
        <taxon>eudicotyledons</taxon>
        <taxon>Gunneridae</taxon>
        <taxon>Pentapetalae</taxon>
        <taxon>rosids</taxon>
        <taxon>fabids</taxon>
        <taxon>Malpighiales</taxon>
        <taxon>Salicaceae</taxon>
        <taxon>Flacourtieae</taxon>
        <taxon>Dovyalis</taxon>
    </lineage>
</organism>
<dbReference type="Proteomes" id="UP001314170">
    <property type="component" value="Unassembled WGS sequence"/>
</dbReference>
<protein>
    <submittedName>
        <fullName evidence="1">Uncharacterized protein</fullName>
    </submittedName>
</protein>